<evidence type="ECO:0000313" key="2">
    <source>
        <dbReference type="Proteomes" id="UP000694892"/>
    </source>
</evidence>
<protein>
    <submittedName>
        <fullName evidence="1">Uncharacterized protein</fullName>
    </submittedName>
</protein>
<gene>
    <name evidence="1" type="ORF">XELAEV_18044256mg</name>
</gene>
<organism evidence="1 2">
    <name type="scientific">Xenopus laevis</name>
    <name type="common">African clawed frog</name>
    <dbReference type="NCBI Taxonomy" id="8355"/>
    <lineage>
        <taxon>Eukaryota</taxon>
        <taxon>Metazoa</taxon>
        <taxon>Chordata</taxon>
        <taxon>Craniata</taxon>
        <taxon>Vertebrata</taxon>
        <taxon>Euteleostomi</taxon>
        <taxon>Amphibia</taxon>
        <taxon>Batrachia</taxon>
        <taxon>Anura</taxon>
        <taxon>Pipoidea</taxon>
        <taxon>Pipidae</taxon>
        <taxon>Xenopodinae</taxon>
        <taxon>Xenopus</taxon>
        <taxon>Xenopus</taxon>
    </lineage>
</organism>
<evidence type="ECO:0000313" key="1">
    <source>
        <dbReference type="EMBL" id="OCT63157.1"/>
    </source>
</evidence>
<dbReference type="EMBL" id="CM004482">
    <property type="protein sequence ID" value="OCT63157.1"/>
    <property type="molecule type" value="Genomic_DNA"/>
</dbReference>
<reference evidence="2" key="1">
    <citation type="journal article" date="2016" name="Nature">
        <title>Genome evolution in the allotetraploid frog Xenopus laevis.</title>
        <authorList>
            <person name="Session A.M."/>
            <person name="Uno Y."/>
            <person name="Kwon T."/>
            <person name="Chapman J.A."/>
            <person name="Toyoda A."/>
            <person name="Takahashi S."/>
            <person name="Fukui A."/>
            <person name="Hikosaka A."/>
            <person name="Suzuki A."/>
            <person name="Kondo M."/>
            <person name="van Heeringen S.J."/>
            <person name="Quigley I."/>
            <person name="Heinz S."/>
            <person name="Ogino H."/>
            <person name="Ochi H."/>
            <person name="Hellsten U."/>
            <person name="Lyons J.B."/>
            <person name="Simakov O."/>
            <person name="Putnam N."/>
            <person name="Stites J."/>
            <person name="Kuroki Y."/>
            <person name="Tanaka T."/>
            <person name="Michiue T."/>
            <person name="Watanabe M."/>
            <person name="Bogdanovic O."/>
            <person name="Lister R."/>
            <person name="Georgiou G."/>
            <person name="Paranjpe S.S."/>
            <person name="van Kruijsbergen I."/>
            <person name="Shu S."/>
            <person name="Carlson J."/>
            <person name="Kinoshita T."/>
            <person name="Ohta Y."/>
            <person name="Mawaribuchi S."/>
            <person name="Jenkins J."/>
            <person name="Grimwood J."/>
            <person name="Schmutz J."/>
            <person name="Mitros T."/>
            <person name="Mozaffari S.V."/>
            <person name="Suzuki Y."/>
            <person name="Haramoto Y."/>
            <person name="Yamamoto T.S."/>
            <person name="Takagi C."/>
            <person name="Heald R."/>
            <person name="Miller K."/>
            <person name="Haudenschild C."/>
            <person name="Kitzman J."/>
            <person name="Nakayama T."/>
            <person name="Izutsu Y."/>
            <person name="Robert J."/>
            <person name="Fortriede J."/>
            <person name="Burns K."/>
            <person name="Lotay V."/>
            <person name="Karimi K."/>
            <person name="Yasuoka Y."/>
            <person name="Dichmann D.S."/>
            <person name="Flajnik M.F."/>
            <person name="Houston D.W."/>
            <person name="Shendure J."/>
            <person name="DuPasquier L."/>
            <person name="Vize P.D."/>
            <person name="Zorn A.M."/>
            <person name="Ito M."/>
            <person name="Marcotte E.M."/>
            <person name="Wallingford J.B."/>
            <person name="Ito Y."/>
            <person name="Asashima M."/>
            <person name="Ueno N."/>
            <person name="Matsuda Y."/>
            <person name="Veenstra G.J."/>
            <person name="Fujiyama A."/>
            <person name="Harland R.M."/>
            <person name="Taira M."/>
            <person name="Rokhsar D.S."/>
        </authorList>
    </citation>
    <scope>NUCLEOTIDE SEQUENCE [LARGE SCALE GENOMIC DNA]</scope>
    <source>
        <strain evidence="2">J</strain>
    </source>
</reference>
<accession>A0A974BYH7</accession>
<dbReference type="AlphaFoldDB" id="A0A974BYH7"/>
<proteinExistence type="predicted"/>
<name>A0A974BYH7_XENLA</name>
<sequence length="109" mass="12421">MCVNISDVHAHLRMHRGGGEMAGQVTLVRARFILHLQPDLCLVRHNPKLLLIVNTSHDSTLHCIPGQTIIPSRDRFILKDDHNHLGFWSLYGPYTPFFSSYSTQNFSNP</sequence>
<dbReference type="Proteomes" id="UP000694892">
    <property type="component" value="Chromosome 9_10L"/>
</dbReference>